<dbReference type="AlphaFoldDB" id="A0A0D3I794"/>
<evidence type="ECO:0000256" key="2">
    <source>
        <dbReference type="SAM" id="Phobius"/>
    </source>
</evidence>
<dbReference type="RefSeq" id="XP_005759558.1">
    <property type="nucleotide sequence ID" value="XM_005759501.1"/>
</dbReference>
<accession>A0A0D3I794</accession>
<protein>
    <submittedName>
        <fullName evidence="3">Uncharacterized protein</fullName>
    </submittedName>
</protein>
<dbReference type="EnsemblProtists" id="EOD07129">
    <property type="protein sequence ID" value="EOD07129"/>
    <property type="gene ID" value="EMIHUDRAFT_96978"/>
</dbReference>
<keyword evidence="2" id="KW-0472">Membrane</keyword>
<dbReference type="GeneID" id="17253402"/>
<reference evidence="3" key="2">
    <citation type="submission" date="2024-10" db="UniProtKB">
        <authorList>
            <consortium name="EnsemblProtists"/>
        </authorList>
    </citation>
    <scope>IDENTIFICATION</scope>
</reference>
<reference evidence="4" key="1">
    <citation type="journal article" date="2013" name="Nature">
        <title>Pan genome of the phytoplankton Emiliania underpins its global distribution.</title>
        <authorList>
            <person name="Read B.A."/>
            <person name="Kegel J."/>
            <person name="Klute M.J."/>
            <person name="Kuo A."/>
            <person name="Lefebvre S.C."/>
            <person name="Maumus F."/>
            <person name="Mayer C."/>
            <person name="Miller J."/>
            <person name="Monier A."/>
            <person name="Salamov A."/>
            <person name="Young J."/>
            <person name="Aguilar M."/>
            <person name="Claverie J.M."/>
            <person name="Frickenhaus S."/>
            <person name="Gonzalez K."/>
            <person name="Herman E.K."/>
            <person name="Lin Y.C."/>
            <person name="Napier J."/>
            <person name="Ogata H."/>
            <person name="Sarno A.F."/>
            <person name="Shmutz J."/>
            <person name="Schroeder D."/>
            <person name="de Vargas C."/>
            <person name="Verret F."/>
            <person name="von Dassow P."/>
            <person name="Valentin K."/>
            <person name="Van de Peer Y."/>
            <person name="Wheeler G."/>
            <person name="Dacks J.B."/>
            <person name="Delwiche C.F."/>
            <person name="Dyhrman S.T."/>
            <person name="Glockner G."/>
            <person name="John U."/>
            <person name="Richards T."/>
            <person name="Worden A.Z."/>
            <person name="Zhang X."/>
            <person name="Grigoriev I.V."/>
            <person name="Allen A.E."/>
            <person name="Bidle K."/>
            <person name="Borodovsky M."/>
            <person name="Bowler C."/>
            <person name="Brownlee C."/>
            <person name="Cock J.M."/>
            <person name="Elias M."/>
            <person name="Gladyshev V.N."/>
            <person name="Groth M."/>
            <person name="Guda C."/>
            <person name="Hadaegh A."/>
            <person name="Iglesias-Rodriguez M.D."/>
            <person name="Jenkins J."/>
            <person name="Jones B.M."/>
            <person name="Lawson T."/>
            <person name="Leese F."/>
            <person name="Lindquist E."/>
            <person name="Lobanov A."/>
            <person name="Lomsadze A."/>
            <person name="Malik S.B."/>
            <person name="Marsh M.E."/>
            <person name="Mackinder L."/>
            <person name="Mock T."/>
            <person name="Mueller-Roeber B."/>
            <person name="Pagarete A."/>
            <person name="Parker M."/>
            <person name="Probert I."/>
            <person name="Quesneville H."/>
            <person name="Raines C."/>
            <person name="Rensing S.A."/>
            <person name="Riano-Pachon D.M."/>
            <person name="Richier S."/>
            <person name="Rokitta S."/>
            <person name="Shiraiwa Y."/>
            <person name="Soanes D.M."/>
            <person name="van der Giezen M."/>
            <person name="Wahlund T.M."/>
            <person name="Williams B."/>
            <person name="Wilson W."/>
            <person name="Wolfe G."/>
            <person name="Wurch L.L."/>
        </authorList>
    </citation>
    <scope>NUCLEOTIDE SEQUENCE</scope>
</reference>
<keyword evidence="2" id="KW-1133">Transmembrane helix</keyword>
<feature type="transmembrane region" description="Helical" evidence="2">
    <location>
        <begin position="350"/>
        <end position="380"/>
    </location>
</feature>
<evidence type="ECO:0000313" key="4">
    <source>
        <dbReference type="Proteomes" id="UP000013827"/>
    </source>
</evidence>
<evidence type="ECO:0000313" key="3">
    <source>
        <dbReference type="EnsemblProtists" id="EOD07129"/>
    </source>
</evidence>
<feature type="compositionally biased region" description="Low complexity" evidence="1">
    <location>
        <begin position="47"/>
        <end position="64"/>
    </location>
</feature>
<organism evidence="3 4">
    <name type="scientific">Emiliania huxleyi (strain CCMP1516)</name>
    <dbReference type="NCBI Taxonomy" id="280463"/>
    <lineage>
        <taxon>Eukaryota</taxon>
        <taxon>Haptista</taxon>
        <taxon>Haptophyta</taxon>
        <taxon>Prymnesiophyceae</taxon>
        <taxon>Isochrysidales</taxon>
        <taxon>Noelaerhabdaceae</taxon>
        <taxon>Emiliania</taxon>
    </lineage>
</organism>
<proteinExistence type="predicted"/>
<keyword evidence="4" id="KW-1185">Reference proteome</keyword>
<feature type="region of interest" description="Disordered" evidence="1">
    <location>
        <begin position="44"/>
        <end position="67"/>
    </location>
</feature>
<dbReference type="PaxDb" id="2903-EOD07129"/>
<evidence type="ECO:0000256" key="1">
    <source>
        <dbReference type="SAM" id="MobiDB-lite"/>
    </source>
</evidence>
<feature type="transmembrane region" description="Helical" evidence="2">
    <location>
        <begin position="312"/>
        <end position="330"/>
    </location>
</feature>
<sequence length="423" mass="45362">MKFGAKIKSRVAALEAFISRDAFIDYDGLKRIIDDGMRASATLGNTRPHSSLLPRRSSSSSSCSARRRPRLAVVNTLPSALTALGGPARIGAPPAASEATRRYQAELRWCALLYVAGCGIRAVWPRIDVERVCFFDSPLSVTLVGRRAHVRCCEATRGLGRACFPLIFVAQCCCWCGITTTRQVWHGLEESIWAALAAGMLPALLFVGSCCGALICVTCGCSTPQCRTFFRATFRPRPCLGTCHVWHTSAFGSLPYACAADGIHRQPACARLAARGSLWSAHALFADALSICTQLVMLVCFAGLLPRRRVPLLTSAGQGPLAAFFLHIYLTPWTDVLGHRVLGGFAKLLAPIPIMGLASCLTIVAALGLCFLLVCAFAAIGRVALTRIRVQGQLIGTSPARWLTQVASDARESCGHACNEARA</sequence>
<keyword evidence="2" id="KW-0812">Transmembrane</keyword>
<dbReference type="KEGG" id="ehx:EMIHUDRAFT_96978"/>
<dbReference type="Proteomes" id="UP000013827">
    <property type="component" value="Unassembled WGS sequence"/>
</dbReference>
<dbReference type="HOGENOM" id="CLU_649629_0_0_1"/>
<feature type="transmembrane region" description="Helical" evidence="2">
    <location>
        <begin position="284"/>
        <end position="305"/>
    </location>
</feature>
<name>A0A0D3I794_EMIH1</name>